<dbReference type="Gene3D" id="3.90.1150.10">
    <property type="entry name" value="Aspartate Aminotransferase, domain 1"/>
    <property type="match status" value="1"/>
</dbReference>
<evidence type="ECO:0000256" key="4">
    <source>
        <dbReference type="ARBA" id="ARBA00022898"/>
    </source>
</evidence>
<dbReference type="KEGG" id="rop:ROP_71950"/>
<dbReference type="SUPFAM" id="SSF53383">
    <property type="entry name" value="PLP-dependent transferases"/>
    <property type="match status" value="1"/>
</dbReference>
<evidence type="ECO:0000313" key="6">
    <source>
        <dbReference type="EMBL" id="BAH55442.1"/>
    </source>
</evidence>
<dbReference type="PANTHER" id="PTHR43094">
    <property type="entry name" value="AMINOTRANSFERASE"/>
    <property type="match status" value="1"/>
</dbReference>
<evidence type="ECO:0000256" key="1">
    <source>
        <dbReference type="ARBA" id="ARBA00008954"/>
    </source>
</evidence>
<dbReference type="InterPro" id="IPR015424">
    <property type="entry name" value="PyrdxlP-dep_Trfase"/>
</dbReference>
<dbReference type="InterPro" id="IPR015421">
    <property type="entry name" value="PyrdxlP-dep_Trfase_major"/>
</dbReference>
<dbReference type="FunFam" id="3.40.640.10:FF:000014">
    <property type="entry name" value="Adenosylmethionine-8-amino-7-oxononanoate aminotransferase, probable"/>
    <property type="match status" value="1"/>
</dbReference>
<dbReference type="RefSeq" id="WP_015890855.1">
    <property type="nucleotide sequence ID" value="NC_012522.1"/>
</dbReference>
<dbReference type="EMBL" id="AP011115">
    <property type="protein sequence ID" value="BAH55442.1"/>
    <property type="molecule type" value="Genomic_DNA"/>
</dbReference>
<dbReference type="Gene3D" id="3.40.640.10">
    <property type="entry name" value="Type I PLP-dependent aspartate aminotransferase-like (Major domain)"/>
    <property type="match status" value="1"/>
</dbReference>
<proteinExistence type="inferred from homology"/>
<dbReference type="InterPro" id="IPR049704">
    <property type="entry name" value="Aminotrans_3_PPA_site"/>
</dbReference>
<evidence type="ECO:0000256" key="2">
    <source>
        <dbReference type="ARBA" id="ARBA00022576"/>
    </source>
</evidence>
<comment type="similarity">
    <text evidence="1 5">Belongs to the class-III pyridoxal-phosphate-dependent aminotransferase family.</text>
</comment>
<sequence>MTISPLNDLNPGLDADSSVDLQELAQQHLIMHFTGAGAYNEAPPRVMVSGDGCWLTDSTGKRYLDALAGLFCVNVGYGYGAEIGHAVQQQMATLPYFSNWGYAQPPSILLAAKIAELAPAGLDRVFLTSGGSESNEAAVKLIRQYHQARGEHSRMKFIARRVSYHGTSYAALSLNGMTNFKKVFEPLMHGTRHISNTKRYKRPFGETEEQFTALLLQELEALIVQEGPDTVAGIFLEPLQNAGGSLTPPEGYCAGVREICDRHGILLVADEVICGFGRLGEWFGSTRYGMEPDIITFAKGVSSGHVPLGGMITTSAVIDTVLSGPQGMYLHGLTFGGHPAACAAGLANIAIMEREDILGHVRRTEPYFRARLSELLEHPLVGDLRGDGFHYSLELVTDKNARAWRSTISSNDFVAQHLNPALVDAGILCRAAVDHEGTPLIQFSPPLVFDTDDINFLVDHVRTVLDAMSNIDGLTA</sequence>
<gene>
    <name evidence="6" type="ordered locus">ROP_71950</name>
</gene>
<name>C1B631_RHOOB</name>
<dbReference type="PROSITE" id="PS00600">
    <property type="entry name" value="AA_TRANSFER_CLASS_3"/>
    <property type="match status" value="1"/>
</dbReference>
<dbReference type="Pfam" id="PF00202">
    <property type="entry name" value="Aminotran_3"/>
    <property type="match status" value="1"/>
</dbReference>
<accession>C1B631</accession>
<evidence type="ECO:0000256" key="3">
    <source>
        <dbReference type="ARBA" id="ARBA00022679"/>
    </source>
</evidence>
<dbReference type="InterPro" id="IPR015422">
    <property type="entry name" value="PyrdxlP-dep_Trfase_small"/>
</dbReference>
<dbReference type="GO" id="GO:0008483">
    <property type="term" value="F:transaminase activity"/>
    <property type="evidence" value="ECO:0007669"/>
    <property type="project" value="UniProtKB-KW"/>
</dbReference>
<dbReference type="OrthoDB" id="9801834at2"/>
<dbReference type="STRING" id="632772.ROP_71950"/>
<dbReference type="CDD" id="cd00610">
    <property type="entry name" value="OAT_like"/>
    <property type="match status" value="1"/>
</dbReference>
<dbReference type="InterPro" id="IPR005814">
    <property type="entry name" value="Aminotrans_3"/>
</dbReference>
<dbReference type="NCBIfam" id="NF005102">
    <property type="entry name" value="PRK06541.1"/>
    <property type="match status" value="1"/>
</dbReference>
<keyword evidence="4 5" id="KW-0663">Pyridoxal phosphate</keyword>
<evidence type="ECO:0000313" key="7">
    <source>
        <dbReference type="Proteomes" id="UP000002212"/>
    </source>
</evidence>
<reference evidence="6 7" key="1">
    <citation type="submission" date="2009-03" db="EMBL/GenBank/DDBJ databases">
        <title>Comparison of the complete genome sequences of Rhodococcus erythropolis PR4 and Rhodococcus opacus B4.</title>
        <authorList>
            <person name="Takarada H."/>
            <person name="Sekine M."/>
            <person name="Hosoyama A."/>
            <person name="Yamada R."/>
            <person name="Fujisawa T."/>
            <person name="Omata S."/>
            <person name="Shimizu A."/>
            <person name="Tsukatani N."/>
            <person name="Tanikawa S."/>
            <person name="Fujita N."/>
            <person name="Harayama S."/>
        </authorList>
    </citation>
    <scope>NUCLEOTIDE SEQUENCE [LARGE SCALE GENOMIC DNA]</scope>
    <source>
        <strain evidence="6 7">B4</strain>
    </source>
</reference>
<keyword evidence="2 6" id="KW-0032">Aminotransferase</keyword>
<dbReference type="HOGENOM" id="CLU_016922_4_0_11"/>
<dbReference type="EC" id="2.6.1.-" evidence="6"/>
<organism evidence="6 7">
    <name type="scientific">Rhodococcus opacus (strain B4)</name>
    <dbReference type="NCBI Taxonomy" id="632772"/>
    <lineage>
        <taxon>Bacteria</taxon>
        <taxon>Bacillati</taxon>
        <taxon>Actinomycetota</taxon>
        <taxon>Actinomycetes</taxon>
        <taxon>Mycobacteriales</taxon>
        <taxon>Nocardiaceae</taxon>
        <taxon>Rhodococcus</taxon>
    </lineage>
</organism>
<dbReference type="GO" id="GO:0030170">
    <property type="term" value="F:pyridoxal phosphate binding"/>
    <property type="evidence" value="ECO:0007669"/>
    <property type="project" value="InterPro"/>
</dbReference>
<keyword evidence="3 6" id="KW-0808">Transferase</keyword>
<dbReference type="AlphaFoldDB" id="C1B631"/>
<evidence type="ECO:0000256" key="5">
    <source>
        <dbReference type="RuleBase" id="RU003560"/>
    </source>
</evidence>
<protein>
    <submittedName>
        <fullName evidence="6">Aminotransferase</fullName>
        <ecNumber evidence="6">2.6.1.-</ecNumber>
    </submittedName>
</protein>
<dbReference type="Proteomes" id="UP000002212">
    <property type="component" value="Chromosome"/>
</dbReference>
<dbReference type="PATRIC" id="fig|632772.20.peg.7510"/>
<dbReference type="PANTHER" id="PTHR43094:SF1">
    <property type="entry name" value="AMINOTRANSFERASE CLASS-III"/>
    <property type="match status" value="1"/>
</dbReference>
<dbReference type="PIRSF" id="PIRSF000521">
    <property type="entry name" value="Transaminase_4ab_Lys_Orn"/>
    <property type="match status" value="1"/>
</dbReference>